<dbReference type="GO" id="GO:0003677">
    <property type="term" value="F:DNA binding"/>
    <property type="evidence" value="ECO:0007669"/>
    <property type="project" value="UniProtKB-KW"/>
</dbReference>
<dbReference type="AlphaFoldDB" id="T1B452"/>
<feature type="domain" description="Tyr recombinase" evidence="3">
    <location>
        <begin position="1"/>
        <end position="137"/>
    </location>
</feature>
<proteinExistence type="predicted"/>
<dbReference type="EMBL" id="AUZZ01006048">
    <property type="protein sequence ID" value="EQD47574.1"/>
    <property type="molecule type" value="Genomic_DNA"/>
</dbReference>
<dbReference type="Pfam" id="PF00589">
    <property type="entry name" value="Phage_integrase"/>
    <property type="match status" value="1"/>
</dbReference>
<dbReference type="PROSITE" id="PS51898">
    <property type="entry name" value="TYR_RECOMBINASE"/>
    <property type="match status" value="1"/>
</dbReference>
<evidence type="ECO:0000256" key="2">
    <source>
        <dbReference type="ARBA" id="ARBA00023172"/>
    </source>
</evidence>
<dbReference type="GO" id="GO:0006310">
    <property type="term" value="P:DNA recombination"/>
    <property type="evidence" value="ECO:0007669"/>
    <property type="project" value="UniProtKB-KW"/>
</dbReference>
<sequence length="166" mass="18609">VEHLSLTSPRHVRLFGKGSKERLCPLWRETAEALAALRTVREGHADQRVFCNRKGAGLTRDGAAYLLRKYMALAARTSPALRRRRIAPHVLRHSCAVALLQAGVDITVIRDYLGHATIATTSRYVATNLQMKRDALEQFWDQSGLASTHTRPWRPKPDVLAYLASV</sequence>
<dbReference type="InterPro" id="IPR002104">
    <property type="entry name" value="Integrase_catalytic"/>
</dbReference>
<comment type="caution">
    <text evidence="4">The sequence shown here is derived from an EMBL/GenBank/DDBJ whole genome shotgun (WGS) entry which is preliminary data.</text>
</comment>
<keyword evidence="1" id="KW-0238">DNA-binding</keyword>
<dbReference type="GO" id="GO:0015074">
    <property type="term" value="P:DNA integration"/>
    <property type="evidence" value="ECO:0007669"/>
    <property type="project" value="InterPro"/>
</dbReference>
<dbReference type="PANTHER" id="PTHR30349:SF41">
    <property type="entry name" value="INTEGRASE_RECOMBINASE PROTEIN MJ0367-RELATED"/>
    <property type="match status" value="1"/>
</dbReference>
<dbReference type="Gene3D" id="1.10.443.10">
    <property type="entry name" value="Intergrase catalytic core"/>
    <property type="match status" value="1"/>
</dbReference>
<keyword evidence="2" id="KW-0233">DNA recombination</keyword>
<protein>
    <submittedName>
        <fullName evidence="4">Integrase/recombinase</fullName>
    </submittedName>
</protein>
<dbReference type="InterPro" id="IPR050090">
    <property type="entry name" value="Tyrosine_recombinase_XerCD"/>
</dbReference>
<evidence type="ECO:0000256" key="1">
    <source>
        <dbReference type="ARBA" id="ARBA00023125"/>
    </source>
</evidence>
<dbReference type="InterPro" id="IPR011010">
    <property type="entry name" value="DNA_brk_join_enz"/>
</dbReference>
<dbReference type="InterPro" id="IPR013762">
    <property type="entry name" value="Integrase-like_cat_sf"/>
</dbReference>
<gene>
    <name evidence="4" type="ORF">B2A_08397</name>
</gene>
<reference evidence="4" key="1">
    <citation type="submission" date="2013-08" db="EMBL/GenBank/DDBJ databases">
        <authorList>
            <person name="Mendez C."/>
            <person name="Richter M."/>
            <person name="Ferrer M."/>
            <person name="Sanchez J."/>
        </authorList>
    </citation>
    <scope>NUCLEOTIDE SEQUENCE</scope>
</reference>
<evidence type="ECO:0000313" key="4">
    <source>
        <dbReference type="EMBL" id="EQD47574.1"/>
    </source>
</evidence>
<reference evidence="4" key="2">
    <citation type="journal article" date="2014" name="ISME J.">
        <title>Microbial stratification in low pH oxic and suboxic macroscopic growths along an acid mine drainage.</title>
        <authorList>
            <person name="Mendez-Garcia C."/>
            <person name="Mesa V."/>
            <person name="Sprenger R.R."/>
            <person name="Richter M."/>
            <person name="Diez M.S."/>
            <person name="Solano J."/>
            <person name="Bargiela R."/>
            <person name="Golyshina O.V."/>
            <person name="Manteca A."/>
            <person name="Ramos J.L."/>
            <person name="Gallego J.R."/>
            <person name="Llorente I."/>
            <person name="Martins Dos Santos V.A."/>
            <person name="Jensen O.N."/>
            <person name="Pelaez A.I."/>
            <person name="Sanchez J."/>
            <person name="Ferrer M."/>
        </authorList>
    </citation>
    <scope>NUCLEOTIDE SEQUENCE</scope>
</reference>
<evidence type="ECO:0000259" key="3">
    <source>
        <dbReference type="PROSITE" id="PS51898"/>
    </source>
</evidence>
<dbReference type="SUPFAM" id="SSF56349">
    <property type="entry name" value="DNA breaking-rejoining enzymes"/>
    <property type="match status" value="1"/>
</dbReference>
<accession>T1B452</accession>
<dbReference type="PANTHER" id="PTHR30349">
    <property type="entry name" value="PHAGE INTEGRASE-RELATED"/>
    <property type="match status" value="1"/>
</dbReference>
<name>T1B452_9ZZZZ</name>
<feature type="non-terminal residue" evidence="4">
    <location>
        <position position="1"/>
    </location>
</feature>
<organism evidence="4">
    <name type="scientific">mine drainage metagenome</name>
    <dbReference type="NCBI Taxonomy" id="410659"/>
    <lineage>
        <taxon>unclassified sequences</taxon>
        <taxon>metagenomes</taxon>
        <taxon>ecological metagenomes</taxon>
    </lineage>
</organism>